<dbReference type="EMBL" id="FLUX01000029">
    <property type="protein sequence ID" value="SBW25154.1"/>
    <property type="molecule type" value="Genomic_DNA"/>
</dbReference>
<gene>
    <name evidence="1" type="ORF">BN4901_2265</name>
</gene>
<comment type="caution">
    <text evidence="1">The sequence shown here is derived from an EMBL/GenBank/DDBJ whole genome shotgun (WGS) entry which is preliminary data.</text>
</comment>
<proteinExistence type="predicted"/>
<keyword evidence="2" id="KW-1185">Reference proteome</keyword>
<sequence>MNKIILSDKNQIIQRDIPDEIELKIRFYPDNSKPYKYIIFNLITRMFRLK</sequence>
<reference evidence="1 2" key="1">
    <citation type="submission" date="2016-04" db="EMBL/GenBank/DDBJ databases">
        <authorList>
            <person name="Mornico D."/>
        </authorList>
    </citation>
    <scope>NUCLEOTIDE SEQUENCE [LARGE SCALE GENOMIC DNA]</scope>
    <source>
        <strain evidence="1 2">A121</strain>
    </source>
</reference>
<dbReference type="Proteomes" id="UP000195338">
    <property type="component" value="Unassembled WGS sequence"/>
</dbReference>
<organism evidence="1 2">
    <name type="scientific">Citrobacter europaeus</name>
    <dbReference type="NCBI Taxonomy" id="1914243"/>
    <lineage>
        <taxon>Bacteria</taxon>
        <taxon>Pseudomonadati</taxon>
        <taxon>Pseudomonadota</taxon>
        <taxon>Gammaproteobacteria</taxon>
        <taxon>Enterobacterales</taxon>
        <taxon>Enterobacteriaceae</taxon>
        <taxon>Citrobacter</taxon>
    </lineage>
</organism>
<name>A0ABY0JQ69_9ENTR</name>
<evidence type="ECO:0000313" key="2">
    <source>
        <dbReference type="Proteomes" id="UP000195338"/>
    </source>
</evidence>
<accession>A0ABY0JQ69</accession>
<evidence type="ECO:0000313" key="1">
    <source>
        <dbReference type="EMBL" id="SBW25154.1"/>
    </source>
</evidence>
<protein>
    <submittedName>
        <fullName evidence="1">Uncharacterized protein</fullName>
    </submittedName>
</protein>